<gene>
    <name evidence="2" type="ORF">J2X09_004410</name>
</gene>
<dbReference type="EMBL" id="JAVDWE010000015">
    <property type="protein sequence ID" value="MDR7096653.1"/>
    <property type="molecule type" value="Genomic_DNA"/>
</dbReference>
<name>A0ABU1VH69_9BURK</name>
<reference evidence="2 3" key="1">
    <citation type="submission" date="2023-07" db="EMBL/GenBank/DDBJ databases">
        <title>Sorghum-associated microbial communities from plants grown in Nebraska, USA.</title>
        <authorList>
            <person name="Schachtman D."/>
        </authorList>
    </citation>
    <scope>NUCLEOTIDE SEQUENCE [LARGE SCALE GENOMIC DNA]</scope>
    <source>
        <strain evidence="2 3">BE240</strain>
    </source>
</reference>
<evidence type="ECO:0000313" key="2">
    <source>
        <dbReference type="EMBL" id="MDR7096653.1"/>
    </source>
</evidence>
<evidence type="ECO:0000313" key="3">
    <source>
        <dbReference type="Proteomes" id="UP001265550"/>
    </source>
</evidence>
<dbReference type="Proteomes" id="UP001265550">
    <property type="component" value="Unassembled WGS sequence"/>
</dbReference>
<evidence type="ECO:0000256" key="1">
    <source>
        <dbReference type="SAM" id="SignalP"/>
    </source>
</evidence>
<feature type="chain" id="PRO_5045724640" evidence="1">
    <location>
        <begin position="23"/>
        <end position="166"/>
    </location>
</feature>
<dbReference type="Gene3D" id="2.40.160.20">
    <property type="match status" value="1"/>
</dbReference>
<accession>A0ABU1VH69</accession>
<keyword evidence="1" id="KW-0732">Signal</keyword>
<dbReference type="RefSeq" id="WP_204735408.1">
    <property type="nucleotide sequence ID" value="NZ_JAVDWE010000015.1"/>
</dbReference>
<organism evidence="2 3">
    <name type="scientific">Hydrogenophaga laconesensis</name>
    <dbReference type="NCBI Taxonomy" id="1805971"/>
    <lineage>
        <taxon>Bacteria</taxon>
        <taxon>Pseudomonadati</taxon>
        <taxon>Pseudomonadota</taxon>
        <taxon>Betaproteobacteria</taxon>
        <taxon>Burkholderiales</taxon>
        <taxon>Comamonadaceae</taxon>
        <taxon>Hydrogenophaga</taxon>
    </lineage>
</organism>
<comment type="caution">
    <text evidence="2">The sequence shown here is derived from an EMBL/GenBank/DDBJ whole genome shotgun (WGS) entry which is preliminary data.</text>
</comment>
<keyword evidence="3" id="KW-1185">Reference proteome</keyword>
<sequence length="166" mass="17858">MMKTLYLACVALLGVLNPPAFASASPATPPVMQLDAPRSEVWINVGGFSRHFSRSNGYNENNLGLGAEYRTSPEVSYMAGAYYNSVRKTTSYAAVNWQPWAVGPIRIGGTLGVMNGYPSLARGGTFFAAVPMATWEGKRYGVNVGIIPSIGKVDGAVIVQFKLRVY</sequence>
<proteinExistence type="predicted"/>
<feature type="signal peptide" evidence="1">
    <location>
        <begin position="1"/>
        <end position="22"/>
    </location>
</feature>
<protein>
    <submittedName>
        <fullName evidence="2">Uncharacterized protein</fullName>
    </submittedName>
</protein>